<dbReference type="InterPro" id="IPR018838">
    <property type="entry name" value="ZGRF1-like_N"/>
</dbReference>
<protein>
    <recommendedName>
        <fullName evidence="1">5'-3' DNA helicase ZGRF1-like N-terminal domain-containing protein</fullName>
    </recommendedName>
</protein>
<evidence type="ECO:0000259" key="1">
    <source>
        <dbReference type="Pfam" id="PF10382"/>
    </source>
</evidence>
<keyword evidence="4" id="KW-1185">Reference proteome</keyword>
<dbReference type="EMBL" id="CAUOFW020003390">
    <property type="protein sequence ID" value="CAK9159602.1"/>
    <property type="molecule type" value="Genomic_DNA"/>
</dbReference>
<name>A0ABC8UT43_9AQUA</name>
<dbReference type="InterPro" id="IPR052800">
    <property type="entry name" value="DNA_Repair_Helicase_ZGRF1"/>
</dbReference>
<feature type="non-terminal residue" evidence="3">
    <location>
        <position position="1"/>
    </location>
</feature>
<accession>A0ABC8UT43</accession>
<dbReference type="PANTHER" id="PTHR28535:SF1">
    <property type="entry name" value="PROTEIN ZGRF1"/>
    <property type="match status" value="1"/>
</dbReference>
<dbReference type="EMBL" id="CAUOFW020008869">
    <property type="protein sequence ID" value="CAK9184194.1"/>
    <property type="molecule type" value="Genomic_DNA"/>
</dbReference>
<organism evidence="3 4">
    <name type="scientific">Ilex paraguariensis</name>
    <name type="common">yerba mate</name>
    <dbReference type="NCBI Taxonomy" id="185542"/>
    <lineage>
        <taxon>Eukaryota</taxon>
        <taxon>Viridiplantae</taxon>
        <taxon>Streptophyta</taxon>
        <taxon>Embryophyta</taxon>
        <taxon>Tracheophyta</taxon>
        <taxon>Spermatophyta</taxon>
        <taxon>Magnoliopsida</taxon>
        <taxon>eudicotyledons</taxon>
        <taxon>Gunneridae</taxon>
        <taxon>Pentapetalae</taxon>
        <taxon>asterids</taxon>
        <taxon>campanulids</taxon>
        <taxon>Aquifoliales</taxon>
        <taxon>Aquifoliaceae</taxon>
        <taxon>Ilex</taxon>
    </lineage>
</organism>
<gene>
    <name evidence="2" type="ORF">ILEXP_LOCUS28300</name>
    <name evidence="3" type="ORF">ILEXP_LOCUS54491</name>
</gene>
<comment type="caution">
    <text evidence="3">The sequence shown here is derived from an EMBL/GenBank/DDBJ whole genome shotgun (WGS) entry which is preliminary data.</text>
</comment>
<dbReference type="PANTHER" id="PTHR28535">
    <property type="entry name" value="ZINC FINGER GRF-TYPE CONTAINING 1"/>
    <property type="match status" value="1"/>
</dbReference>
<feature type="domain" description="5'-3' DNA helicase ZGRF1-like N-terminal" evidence="1">
    <location>
        <begin position="1"/>
        <end position="103"/>
    </location>
</feature>
<evidence type="ECO:0000313" key="3">
    <source>
        <dbReference type="EMBL" id="CAK9184194.1"/>
    </source>
</evidence>
<dbReference type="Pfam" id="PF10382">
    <property type="entry name" value="ZGRF1-like_N"/>
    <property type="match status" value="2"/>
</dbReference>
<sequence>WQVLYTKQITQKAKKFRDGVLRLASCGSSGRQGIIRYDMFAWVVGSHVVRPFSTTNGIMIMLYDATRTLLDSGFLKMDEIIISGESLAFDAHLVDIGEIECDHKSPMDLKAPEKKLQEWEAMYSSHITQKNKKYHDGILGLSLCGSYQKQQHYQAIHDLHGVTPLKLQGIDIKVTLLTEDGTVLSHKFLKLSEDVTTGSALKLSNYLVEVGEPRRSHKGKVLL</sequence>
<dbReference type="AlphaFoldDB" id="A0ABC8UT43"/>
<reference evidence="3 4" key="1">
    <citation type="submission" date="2024-02" db="EMBL/GenBank/DDBJ databases">
        <authorList>
            <person name="Vignale AGUSTIN F."/>
            <person name="Sosa J E."/>
            <person name="Modenutti C."/>
        </authorList>
    </citation>
    <scope>NUCLEOTIDE SEQUENCE [LARGE SCALE GENOMIC DNA]</scope>
</reference>
<dbReference type="Proteomes" id="UP001642360">
    <property type="component" value="Unassembled WGS sequence"/>
</dbReference>
<feature type="domain" description="5'-3' DNA helicase ZGRF1-like N-terminal" evidence="1">
    <location>
        <begin position="117"/>
        <end position="216"/>
    </location>
</feature>
<evidence type="ECO:0000313" key="2">
    <source>
        <dbReference type="EMBL" id="CAK9159602.1"/>
    </source>
</evidence>
<proteinExistence type="predicted"/>
<evidence type="ECO:0000313" key="4">
    <source>
        <dbReference type="Proteomes" id="UP001642360"/>
    </source>
</evidence>